<dbReference type="EMBL" id="VIBQ01000009">
    <property type="protein sequence ID" value="KAB8336690.1"/>
    <property type="molecule type" value="Genomic_DNA"/>
</dbReference>
<proteinExistence type="predicted"/>
<evidence type="ECO:0000256" key="2">
    <source>
        <dbReference type="ARBA" id="ARBA00023306"/>
    </source>
</evidence>
<evidence type="ECO:0000256" key="1">
    <source>
        <dbReference type="ARBA" id="ARBA00022618"/>
    </source>
</evidence>
<dbReference type="GO" id="GO:0000307">
    <property type="term" value="C:cyclin-dependent protein kinase holoenzyme complex"/>
    <property type="evidence" value="ECO:0007669"/>
    <property type="project" value="TreeGrafter"/>
</dbReference>
<organism evidence="4 5">
    <name type="scientific">Carpinus fangiana</name>
    <dbReference type="NCBI Taxonomy" id="176857"/>
    <lineage>
        <taxon>Eukaryota</taxon>
        <taxon>Viridiplantae</taxon>
        <taxon>Streptophyta</taxon>
        <taxon>Embryophyta</taxon>
        <taxon>Tracheophyta</taxon>
        <taxon>Spermatophyta</taxon>
        <taxon>Magnoliopsida</taxon>
        <taxon>eudicotyledons</taxon>
        <taxon>Gunneridae</taxon>
        <taxon>Pentapetalae</taxon>
        <taxon>rosids</taxon>
        <taxon>fabids</taxon>
        <taxon>Fagales</taxon>
        <taxon>Betulaceae</taxon>
        <taxon>Carpinus</taxon>
    </lineage>
</organism>
<dbReference type="InterPro" id="IPR013922">
    <property type="entry name" value="Cyclin_PHO80-like"/>
</dbReference>
<feature type="compositionally biased region" description="Low complexity" evidence="3">
    <location>
        <begin position="292"/>
        <end position="328"/>
    </location>
</feature>
<feature type="compositionally biased region" description="Pro residues" evidence="3">
    <location>
        <begin position="530"/>
        <end position="539"/>
    </location>
</feature>
<dbReference type="PANTHER" id="PTHR15615">
    <property type="match status" value="1"/>
</dbReference>
<dbReference type="Pfam" id="PF08613">
    <property type="entry name" value="Cyclin"/>
    <property type="match status" value="2"/>
</dbReference>
<evidence type="ECO:0008006" key="6">
    <source>
        <dbReference type="Google" id="ProtNLM"/>
    </source>
</evidence>
<keyword evidence="5" id="KW-1185">Reference proteome</keyword>
<dbReference type="Gene3D" id="1.10.472.10">
    <property type="entry name" value="Cyclin-like"/>
    <property type="match status" value="1"/>
</dbReference>
<feature type="compositionally biased region" description="Low complexity" evidence="3">
    <location>
        <begin position="508"/>
        <end position="529"/>
    </location>
</feature>
<reference evidence="4 5" key="1">
    <citation type="submission" date="2019-06" db="EMBL/GenBank/DDBJ databases">
        <title>A chromosomal-level reference genome of Carpinus fangiana (Coryloideae, Betulaceae).</title>
        <authorList>
            <person name="Yang X."/>
            <person name="Wang Z."/>
            <person name="Zhang L."/>
            <person name="Hao G."/>
            <person name="Liu J."/>
            <person name="Yang Y."/>
        </authorList>
    </citation>
    <scope>NUCLEOTIDE SEQUENCE [LARGE SCALE GENOMIC DNA]</scope>
    <source>
        <strain evidence="4">Cfa_2016G</strain>
        <tissue evidence="4">Leaf</tissue>
    </source>
</reference>
<feature type="region of interest" description="Disordered" evidence="3">
    <location>
        <begin position="491"/>
        <end position="543"/>
    </location>
</feature>
<comment type="caution">
    <text evidence="4">The sequence shown here is derived from an EMBL/GenBank/DDBJ whole genome shotgun (WGS) entry which is preliminary data.</text>
</comment>
<dbReference type="OrthoDB" id="1060854at2759"/>
<feature type="compositionally biased region" description="Low complexity" evidence="3">
    <location>
        <begin position="165"/>
        <end position="177"/>
    </location>
</feature>
<accession>A0A5N6KNP4</accession>
<dbReference type="GO" id="GO:0016538">
    <property type="term" value="F:cyclin-dependent protein serine/threonine kinase regulator activity"/>
    <property type="evidence" value="ECO:0007669"/>
    <property type="project" value="TreeGrafter"/>
</dbReference>
<protein>
    <recommendedName>
        <fullName evidence="6">Cyclin</fullName>
    </recommendedName>
</protein>
<dbReference type="EMBL" id="VIBQ01000009">
    <property type="protein sequence ID" value="KAB8336691.1"/>
    <property type="molecule type" value="Genomic_DNA"/>
</dbReference>
<keyword evidence="2" id="KW-0131">Cell cycle</keyword>
<sequence>MPVPVVAIFTGDAARRFERKGAAALENAGVGIVEKGRHGMCLARCGSRPPRLDRGLGSLRAGSSVKIIGGRGRWRLSSRARATPSSQARGLDIPSLGVRSFLTQVDSPQPTSLLPRPPPLPWPFRHSQPTSAAAAGHPKAPPAPAPPSRVRQHACLVSCTPSTLLPRPPLLSSDPRSALPPAPHSTNNAAHKRLRRRAPDQTLTSVVLRAGCDSEMETLVIEAHTPGASFPWSTNPNMIASATRTPSSSTRSRSASSAARTPSLPSRSAHHDESPAAHSPPRDASNLNPTYDAAAASQNSPNDDAASSSPTSSHSDDSLASAARHSSSGLGTPRRIKVKSLQHIQSFDSEELERMAHSQLPSVASVSEANEALPQFEISEMPVNDVIEMVAGLLTKITSTNDAQHAHMHSQIPSSDGAGLLSHHAQSVLSFHGKNIPSITILSYLSRIHKYCPATYEVFLSLLVYFDRMTTTINAGPLANLERDAQEFQRRNKTDIAEVPETDYDGKPAAASSADATPPSSVPRSHPVIPDQPTPPSPPLSDSESVPLSQFFVVDSFNIHRLVIAGVTCASKFFSDVFYTNSRYAKVGGLPLPELNHLELQFLVLNEFKLSISVEELEAYATMLVAFYAREVVSQRRDNSMDDVQNALPVVAEAAS</sequence>
<feature type="region of interest" description="Disordered" evidence="3">
    <location>
        <begin position="227"/>
        <end position="337"/>
    </location>
</feature>
<dbReference type="GO" id="GO:0051301">
    <property type="term" value="P:cell division"/>
    <property type="evidence" value="ECO:0007669"/>
    <property type="project" value="UniProtKB-KW"/>
</dbReference>
<name>A0A5N6KNP4_9ROSI</name>
<dbReference type="AlphaFoldDB" id="A0A5N6KNP4"/>
<gene>
    <name evidence="4" type="ORF">FH972_021001</name>
</gene>
<evidence type="ECO:0000313" key="5">
    <source>
        <dbReference type="Proteomes" id="UP000327013"/>
    </source>
</evidence>
<dbReference type="PANTHER" id="PTHR15615:SF94">
    <property type="entry name" value="PHO85 CYCLIN-6-RELATED"/>
    <property type="match status" value="1"/>
</dbReference>
<dbReference type="GO" id="GO:0005634">
    <property type="term" value="C:nucleus"/>
    <property type="evidence" value="ECO:0007669"/>
    <property type="project" value="TreeGrafter"/>
</dbReference>
<feature type="compositionally biased region" description="Low complexity" evidence="3">
    <location>
        <begin position="129"/>
        <end position="138"/>
    </location>
</feature>
<feature type="compositionally biased region" description="Low complexity" evidence="3">
    <location>
        <begin position="240"/>
        <end position="267"/>
    </location>
</feature>
<dbReference type="CDD" id="cd20558">
    <property type="entry name" value="CYCLIN_ScPCL7-like"/>
    <property type="match status" value="1"/>
</dbReference>
<feature type="region of interest" description="Disordered" evidence="3">
    <location>
        <begin position="165"/>
        <end position="200"/>
    </location>
</feature>
<keyword evidence="1" id="KW-0132">Cell division</keyword>
<feature type="region of interest" description="Disordered" evidence="3">
    <location>
        <begin position="107"/>
        <end position="149"/>
    </location>
</feature>
<dbReference type="GO" id="GO:0019901">
    <property type="term" value="F:protein kinase binding"/>
    <property type="evidence" value="ECO:0007669"/>
    <property type="project" value="InterPro"/>
</dbReference>
<dbReference type="Proteomes" id="UP000327013">
    <property type="component" value="Unassembled WGS sequence"/>
</dbReference>
<evidence type="ECO:0000313" key="4">
    <source>
        <dbReference type="EMBL" id="KAB8336690.1"/>
    </source>
</evidence>
<evidence type="ECO:0000256" key="3">
    <source>
        <dbReference type="SAM" id="MobiDB-lite"/>
    </source>
</evidence>